<dbReference type="KEGG" id="pno:SNOG_07389"/>
<evidence type="ECO:0000256" key="1">
    <source>
        <dbReference type="SAM" id="MobiDB-lite"/>
    </source>
</evidence>
<feature type="compositionally biased region" description="Polar residues" evidence="1">
    <location>
        <begin position="1"/>
        <end position="12"/>
    </location>
</feature>
<dbReference type="GeneID" id="5974619"/>
<dbReference type="RefSeq" id="XP_001797726.1">
    <property type="nucleotide sequence ID" value="XM_001797674.1"/>
</dbReference>
<dbReference type="AlphaFoldDB" id="Q0ULH5"/>
<gene>
    <name evidence="2" type="ORF">SNOG_07389</name>
</gene>
<feature type="region of interest" description="Disordered" evidence="1">
    <location>
        <begin position="1"/>
        <end position="25"/>
    </location>
</feature>
<dbReference type="EMBL" id="CH445335">
    <property type="protein sequence ID" value="EAT84855.1"/>
    <property type="molecule type" value="Genomic_DNA"/>
</dbReference>
<dbReference type="Proteomes" id="UP000001055">
    <property type="component" value="Unassembled WGS sequence"/>
</dbReference>
<dbReference type="HOGENOM" id="CLU_2688621_0_0_1"/>
<evidence type="ECO:0000313" key="2">
    <source>
        <dbReference type="EMBL" id="EAT84855.1"/>
    </source>
</evidence>
<dbReference type="InParanoid" id="Q0ULH5"/>
<sequence length="74" mass="8517">MSSNTRQTQSHISLPPARPQPATCMSQTVPKQKLKTMADLDKEEEAKVAKTHRRRKTLGERIEAWVVMKRFVNI</sequence>
<name>Q0ULH5_PHANO</name>
<reference evidence="3" key="1">
    <citation type="journal article" date="2007" name="Plant Cell">
        <title>Dothideomycete-plant interactions illuminated by genome sequencing and EST analysis of the wheat pathogen Stagonospora nodorum.</title>
        <authorList>
            <person name="Hane J.K."/>
            <person name="Lowe R.G."/>
            <person name="Solomon P.S."/>
            <person name="Tan K.C."/>
            <person name="Schoch C.L."/>
            <person name="Spatafora J.W."/>
            <person name="Crous P.W."/>
            <person name="Kodira C."/>
            <person name="Birren B.W."/>
            <person name="Galagan J.E."/>
            <person name="Torriani S.F."/>
            <person name="McDonald B.A."/>
            <person name="Oliver R.P."/>
        </authorList>
    </citation>
    <scope>NUCLEOTIDE SEQUENCE [LARGE SCALE GENOMIC DNA]</scope>
    <source>
        <strain evidence="3">SN15 / ATCC MYA-4574 / FGSC 10173</strain>
    </source>
</reference>
<proteinExistence type="predicted"/>
<organism evidence="2 3">
    <name type="scientific">Phaeosphaeria nodorum (strain SN15 / ATCC MYA-4574 / FGSC 10173)</name>
    <name type="common">Glume blotch fungus</name>
    <name type="synonym">Parastagonospora nodorum</name>
    <dbReference type="NCBI Taxonomy" id="321614"/>
    <lineage>
        <taxon>Eukaryota</taxon>
        <taxon>Fungi</taxon>
        <taxon>Dikarya</taxon>
        <taxon>Ascomycota</taxon>
        <taxon>Pezizomycotina</taxon>
        <taxon>Dothideomycetes</taxon>
        <taxon>Pleosporomycetidae</taxon>
        <taxon>Pleosporales</taxon>
        <taxon>Pleosporineae</taxon>
        <taxon>Phaeosphaeriaceae</taxon>
        <taxon>Parastagonospora</taxon>
    </lineage>
</organism>
<protein>
    <submittedName>
        <fullName evidence="2">Uncharacterized protein</fullName>
    </submittedName>
</protein>
<evidence type="ECO:0000313" key="3">
    <source>
        <dbReference type="Proteomes" id="UP000001055"/>
    </source>
</evidence>
<accession>Q0ULH5</accession>